<gene>
    <name evidence="2" type="ORF">B0A49_06241</name>
</gene>
<feature type="compositionally biased region" description="Basic and acidic residues" evidence="1">
    <location>
        <begin position="48"/>
        <end position="57"/>
    </location>
</feature>
<feature type="region of interest" description="Disordered" evidence="1">
    <location>
        <begin position="1"/>
        <end position="107"/>
    </location>
</feature>
<feature type="non-terminal residue" evidence="2">
    <location>
        <position position="107"/>
    </location>
</feature>
<evidence type="ECO:0000313" key="3">
    <source>
        <dbReference type="Proteomes" id="UP000308768"/>
    </source>
</evidence>
<keyword evidence="3" id="KW-1185">Reference proteome</keyword>
<comment type="caution">
    <text evidence="2">The sequence shown here is derived from an EMBL/GenBank/DDBJ whole genome shotgun (WGS) entry which is preliminary data.</text>
</comment>
<proteinExistence type="predicted"/>
<dbReference type="OrthoDB" id="72441at2759"/>
<dbReference type="Proteomes" id="UP000308768">
    <property type="component" value="Unassembled WGS sequence"/>
</dbReference>
<accession>A0A4U0WT67</accession>
<dbReference type="AlphaFoldDB" id="A0A4U0WT67"/>
<sequence length="107" mass="11952">MPASDSGLHIHHAHPTPTASTSDQILLIDQTRSPDEPPTEPTSDTEDPNPRKSDTALHRKWTRGSLQQQLARRKYAKWQEENNDNGQPESSEGGRKQEASDLEPETS</sequence>
<reference evidence="2 3" key="1">
    <citation type="submission" date="2017-03" db="EMBL/GenBank/DDBJ databases">
        <title>Genomes of endolithic fungi from Antarctica.</title>
        <authorList>
            <person name="Coleine C."/>
            <person name="Masonjones S."/>
            <person name="Stajich J.E."/>
        </authorList>
    </citation>
    <scope>NUCLEOTIDE SEQUENCE [LARGE SCALE GENOMIC DNA]</scope>
    <source>
        <strain evidence="2 3">CCFEE 5187</strain>
    </source>
</reference>
<organism evidence="2 3">
    <name type="scientific">Cryomyces minteri</name>
    <dbReference type="NCBI Taxonomy" id="331657"/>
    <lineage>
        <taxon>Eukaryota</taxon>
        <taxon>Fungi</taxon>
        <taxon>Dikarya</taxon>
        <taxon>Ascomycota</taxon>
        <taxon>Pezizomycotina</taxon>
        <taxon>Dothideomycetes</taxon>
        <taxon>Dothideomycetes incertae sedis</taxon>
        <taxon>Cryomyces</taxon>
    </lineage>
</organism>
<evidence type="ECO:0000256" key="1">
    <source>
        <dbReference type="SAM" id="MobiDB-lite"/>
    </source>
</evidence>
<dbReference type="EMBL" id="NAJN01001092">
    <property type="protein sequence ID" value="TKA65816.1"/>
    <property type="molecule type" value="Genomic_DNA"/>
</dbReference>
<name>A0A4U0WT67_9PEZI</name>
<protein>
    <submittedName>
        <fullName evidence="2">Uncharacterized protein</fullName>
    </submittedName>
</protein>
<evidence type="ECO:0000313" key="2">
    <source>
        <dbReference type="EMBL" id="TKA65816.1"/>
    </source>
</evidence>